<name>A0AAI9IC14_9BURK</name>
<comment type="caution">
    <text evidence="1">The sequence shown here is derived from an EMBL/GenBank/DDBJ whole genome shotgun (WGS) entry which is preliminary data.</text>
</comment>
<dbReference type="EMBL" id="AEEC02000029">
    <property type="protein sequence ID" value="EOA03344.1"/>
    <property type="molecule type" value="Genomic_DNA"/>
</dbReference>
<evidence type="ECO:0000313" key="1">
    <source>
        <dbReference type="EMBL" id="EOA03344.1"/>
    </source>
</evidence>
<reference evidence="1 2" key="1">
    <citation type="journal article" date="2013" name="Front. Microbiol.">
        <title>The genome of the endophytic bacterium H. frisingense GSF30(T) identifies diverse strategies in the Herbaspirillum genus to interact with plants.</title>
        <authorList>
            <person name="Straub D."/>
            <person name="Rothballer M."/>
            <person name="Hartmann A."/>
            <person name="Ludewig U."/>
        </authorList>
    </citation>
    <scope>NUCLEOTIDE SEQUENCE [LARGE SCALE GENOMIC DNA]</scope>
    <source>
        <strain evidence="1 2">GSF30</strain>
    </source>
</reference>
<organism evidence="1 2">
    <name type="scientific">Herbaspirillum frisingense GSF30</name>
    <dbReference type="NCBI Taxonomy" id="864073"/>
    <lineage>
        <taxon>Bacteria</taxon>
        <taxon>Pseudomonadati</taxon>
        <taxon>Pseudomonadota</taxon>
        <taxon>Betaproteobacteria</taxon>
        <taxon>Burkholderiales</taxon>
        <taxon>Oxalobacteraceae</taxon>
        <taxon>Herbaspirillum</taxon>
    </lineage>
</organism>
<protein>
    <submittedName>
        <fullName evidence="1">Uncharacterized protein</fullName>
    </submittedName>
</protein>
<dbReference type="AlphaFoldDB" id="A0AAI9IC14"/>
<dbReference type="Proteomes" id="UP000006772">
    <property type="component" value="Unassembled WGS sequence"/>
</dbReference>
<gene>
    <name evidence="1" type="ORF">HFRIS_018079</name>
</gene>
<sequence>MAGCLPRREVILVISYASVAAQVCRSLPLLVILVTAEAGRSVTSIRQFQLAAFALVMVDVATSGSRVPDVRLVGKARGTVMFLSGQVQRFKYERKSSAKIC</sequence>
<proteinExistence type="predicted"/>
<evidence type="ECO:0000313" key="2">
    <source>
        <dbReference type="Proteomes" id="UP000006772"/>
    </source>
</evidence>
<accession>A0AAI9IC14</accession>